<reference evidence="7 8" key="1">
    <citation type="submission" date="2018-02" db="EMBL/GenBank/DDBJ databases">
        <title>Genome sequences of Apibacter spp., gut symbionts of Asian honey bees.</title>
        <authorList>
            <person name="Kwong W.K."/>
            <person name="Steele M.I."/>
            <person name="Moran N.A."/>
        </authorList>
    </citation>
    <scope>NUCLEOTIDE SEQUENCE [LARGE SCALE GENOMIC DNA]</scope>
    <source>
        <strain evidence="8">wkB301</strain>
    </source>
</reference>
<keyword evidence="4" id="KW-0443">Lipid metabolism</keyword>
<comment type="pathway">
    <text evidence="1">Lipid metabolism.</text>
</comment>
<dbReference type="CDD" id="cd07986">
    <property type="entry name" value="LPLAT_ACT14924-like"/>
    <property type="match status" value="1"/>
</dbReference>
<dbReference type="AlphaFoldDB" id="A0A2S8ADV2"/>
<dbReference type="Pfam" id="PF13444">
    <property type="entry name" value="Acetyltransf_5"/>
    <property type="match status" value="1"/>
</dbReference>
<evidence type="ECO:0000256" key="2">
    <source>
        <dbReference type="ARBA" id="ARBA00022516"/>
    </source>
</evidence>
<protein>
    <submittedName>
        <fullName evidence="7">Glycerol acyltransferase</fullName>
    </submittedName>
</protein>
<dbReference type="SMART" id="SM00563">
    <property type="entry name" value="PlsC"/>
    <property type="match status" value="1"/>
</dbReference>
<dbReference type="InterPro" id="IPR002123">
    <property type="entry name" value="Plipid/glycerol_acylTrfase"/>
</dbReference>
<dbReference type="SUPFAM" id="SSF55729">
    <property type="entry name" value="Acyl-CoA N-acyltransferases (Nat)"/>
    <property type="match status" value="1"/>
</dbReference>
<dbReference type="GO" id="GO:0006629">
    <property type="term" value="P:lipid metabolic process"/>
    <property type="evidence" value="ECO:0007669"/>
    <property type="project" value="UniProtKB-KW"/>
</dbReference>
<accession>A0A2S8ADV2</accession>
<dbReference type="Proteomes" id="UP000238042">
    <property type="component" value="Unassembled WGS sequence"/>
</dbReference>
<comment type="caution">
    <text evidence="7">The sequence shown here is derived from an EMBL/GenBank/DDBJ whole genome shotgun (WGS) entry which is preliminary data.</text>
</comment>
<dbReference type="Gene3D" id="3.40.630.30">
    <property type="match status" value="1"/>
</dbReference>
<evidence type="ECO:0000256" key="3">
    <source>
        <dbReference type="ARBA" id="ARBA00022679"/>
    </source>
</evidence>
<gene>
    <name evidence="7" type="ORF">C4S77_05240</name>
</gene>
<organism evidence="7 8">
    <name type="scientific">Apibacter adventoris</name>
    <dbReference type="NCBI Taxonomy" id="1679466"/>
    <lineage>
        <taxon>Bacteria</taxon>
        <taxon>Pseudomonadati</taxon>
        <taxon>Bacteroidota</taxon>
        <taxon>Flavobacteriia</taxon>
        <taxon>Flavobacteriales</taxon>
        <taxon>Weeksellaceae</taxon>
        <taxon>Apibacter</taxon>
    </lineage>
</organism>
<dbReference type="RefSeq" id="WP_105246590.1">
    <property type="nucleotide sequence ID" value="NZ_PSZM01000036.1"/>
</dbReference>
<dbReference type="PANTHER" id="PTHR37323">
    <property type="entry name" value="GCN5-RELATED N-ACETYLTRANSFERASE"/>
    <property type="match status" value="1"/>
</dbReference>
<name>A0A2S8ADV2_9FLAO</name>
<dbReference type="OrthoDB" id="1113830at2"/>
<keyword evidence="2" id="KW-0444">Lipid biosynthesis</keyword>
<feature type="domain" description="Phospholipid/glycerol acyltransferase" evidence="6">
    <location>
        <begin position="81"/>
        <end position="204"/>
    </location>
</feature>
<dbReference type="GO" id="GO:0016746">
    <property type="term" value="F:acyltransferase activity"/>
    <property type="evidence" value="ECO:0007669"/>
    <property type="project" value="UniProtKB-KW"/>
</dbReference>
<evidence type="ECO:0000256" key="5">
    <source>
        <dbReference type="ARBA" id="ARBA00023315"/>
    </source>
</evidence>
<dbReference type="InterPro" id="IPR045746">
    <property type="entry name" value="ACT14924-like_Acyltransf_dom"/>
</dbReference>
<dbReference type="EMBL" id="PSZM01000036">
    <property type="protein sequence ID" value="PQL93070.1"/>
    <property type="molecule type" value="Genomic_DNA"/>
</dbReference>
<proteinExistence type="predicted"/>
<evidence type="ECO:0000259" key="6">
    <source>
        <dbReference type="SMART" id="SM00563"/>
    </source>
</evidence>
<evidence type="ECO:0000313" key="7">
    <source>
        <dbReference type="EMBL" id="PQL93070.1"/>
    </source>
</evidence>
<dbReference type="PANTHER" id="PTHR37323:SF1">
    <property type="entry name" value="L-ORNITHINE N(ALPHA)-ACYLTRANSFERASE"/>
    <property type="match status" value="1"/>
</dbReference>
<keyword evidence="8" id="KW-1185">Reference proteome</keyword>
<evidence type="ECO:0000313" key="8">
    <source>
        <dbReference type="Proteomes" id="UP000238042"/>
    </source>
</evidence>
<evidence type="ECO:0000256" key="1">
    <source>
        <dbReference type="ARBA" id="ARBA00005189"/>
    </source>
</evidence>
<keyword evidence="3 7" id="KW-0808">Transferase</keyword>
<evidence type="ECO:0000256" key="4">
    <source>
        <dbReference type="ARBA" id="ARBA00023098"/>
    </source>
</evidence>
<dbReference type="SUPFAM" id="SSF69593">
    <property type="entry name" value="Glycerol-3-phosphate (1)-acyltransferase"/>
    <property type="match status" value="1"/>
</dbReference>
<dbReference type="InterPro" id="IPR052351">
    <property type="entry name" value="Ornithine_N-alpha-AT"/>
</dbReference>
<dbReference type="Pfam" id="PF19576">
    <property type="entry name" value="Acyltransf_2"/>
    <property type="match status" value="1"/>
</dbReference>
<dbReference type="InterPro" id="IPR016181">
    <property type="entry name" value="Acyl_CoA_acyltransferase"/>
</dbReference>
<keyword evidence="5 7" id="KW-0012">Acyltransferase</keyword>
<sequence length="609" mass="71570">MSLISLNDIQDVLKLKKFGFLGKCISWIILKTFRLNRVNEEYDKTKNLPTKEFLSTILKNFKVSYHIHEEDLKRIPEKGPFIIVSNHPLGALDGIILMKILSEIRPDFKMMANFLLKKINPLKNIVIPVNPFETRKESFDSKKGIVEAFRFLKEGHCLAIFPAGEVSHYNSKTKEYQDREWTESGLKFIQKAKVPVIPMYFHAKNSKLFYKAYDIHPDLQTALLPSEMVRKRKQPIQIRIGKPISIKQQQEYSDIKDYGNFLRNKVYMLKSFYTMTKNPFKNVKFLSVSAMTKSANSDEVKPIIEETPKNNIKKEIELLREFDCQLFTNYQYEIFFSKAEKIPNILREIGRLRELTFREVGEGTNEPFDLDEFDQFYHHLFLWDSENELIVGAYRMGMGKSIYTKYGINGFYTASLFEFDTELYPFFKRVIEMGRAFIISEFQQKPLPLFLLWRGIVHVCLRHSDYKYLIGGVSISNQFSNFSKSIMVEFMRSHYFDAYVAQYVHPKNEFKVKLKENEKDLFFDAAEDDLNKFDKLIDELEPALRLPVLIKKYFKQNARVIAFNVDPKFNDAIDGLMYIRISDLPESTIKPVLEELQNEVTKKCNNNHK</sequence>